<keyword evidence="1" id="KW-1133">Transmembrane helix</keyword>
<evidence type="ECO:0000313" key="3">
    <source>
        <dbReference type="Proteomes" id="UP000469325"/>
    </source>
</evidence>
<name>A0A6N7XNB8_9ACTN</name>
<evidence type="ECO:0000313" key="2">
    <source>
        <dbReference type="EMBL" id="MST71565.1"/>
    </source>
</evidence>
<feature type="transmembrane region" description="Helical" evidence="1">
    <location>
        <begin position="72"/>
        <end position="105"/>
    </location>
</feature>
<keyword evidence="1" id="KW-0472">Membrane</keyword>
<evidence type="ECO:0000256" key="1">
    <source>
        <dbReference type="SAM" id="Phobius"/>
    </source>
</evidence>
<evidence type="ECO:0008006" key="4">
    <source>
        <dbReference type="Google" id="ProtNLM"/>
    </source>
</evidence>
<sequence>MKRNKLLLVALVLGALYLVYSLVYWSGASTSGSGAEAAGALMATALVMPHLVAVVVAVVFNALAFAMSKRPFALVAGIMYAVAMALFPIYFFFVLVQMILCFVAFAKMKGERNPSAS</sequence>
<dbReference type="Proteomes" id="UP000469325">
    <property type="component" value="Unassembled WGS sequence"/>
</dbReference>
<proteinExistence type="predicted"/>
<keyword evidence="3" id="KW-1185">Reference proteome</keyword>
<keyword evidence="1" id="KW-0812">Transmembrane</keyword>
<dbReference type="RefSeq" id="WP_229771924.1">
    <property type="nucleotide sequence ID" value="NZ_VUNC01000001.1"/>
</dbReference>
<dbReference type="EMBL" id="VUNC01000001">
    <property type="protein sequence ID" value="MST71565.1"/>
    <property type="molecule type" value="Genomic_DNA"/>
</dbReference>
<accession>A0A6N7XNB8</accession>
<organism evidence="2 3">
    <name type="scientific">Olsenella porci</name>
    <dbReference type="NCBI Taxonomy" id="2652279"/>
    <lineage>
        <taxon>Bacteria</taxon>
        <taxon>Bacillati</taxon>
        <taxon>Actinomycetota</taxon>
        <taxon>Coriobacteriia</taxon>
        <taxon>Coriobacteriales</taxon>
        <taxon>Atopobiaceae</taxon>
        <taxon>Olsenella</taxon>
    </lineage>
</organism>
<dbReference type="AlphaFoldDB" id="A0A6N7XNB8"/>
<protein>
    <recommendedName>
        <fullName evidence="4">Benzylsuccinate synthase</fullName>
    </recommendedName>
</protein>
<comment type="caution">
    <text evidence="2">The sequence shown here is derived from an EMBL/GenBank/DDBJ whole genome shotgun (WGS) entry which is preliminary data.</text>
</comment>
<feature type="transmembrane region" description="Helical" evidence="1">
    <location>
        <begin position="37"/>
        <end position="60"/>
    </location>
</feature>
<reference evidence="2 3" key="1">
    <citation type="submission" date="2019-08" db="EMBL/GenBank/DDBJ databases">
        <title>In-depth cultivation of the pig gut microbiome towards novel bacterial diversity and tailored functional studies.</title>
        <authorList>
            <person name="Wylensek D."/>
            <person name="Hitch T.C.A."/>
            <person name="Clavel T."/>
        </authorList>
    </citation>
    <scope>NUCLEOTIDE SEQUENCE [LARGE SCALE GENOMIC DNA]</scope>
    <source>
        <strain evidence="2 3">CA-Schmier-601-WT-1</strain>
    </source>
</reference>
<gene>
    <name evidence="2" type="ORF">FYJ68_00275</name>
</gene>